<dbReference type="VEuPathDB" id="FungiDB:ASPSYDRAFT_61639"/>
<feature type="transmembrane region" description="Helical" evidence="5">
    <location>
        <begin position="365"/>
        <end position="388"/>
    </location>
</feature>
<evidence type="ECO:0000256" key="5">
    <source>
        <dbReference type="SAM" id="Phobius"/>
    </source>
</evidence>
<dbReference type="Proteomes" id="UP000184356">
    <property type="component" value="Unassembled WGS sequence"/>
</dbReference>
<evidence type="ECO:0000256" key="3">
    <source>
        <dbReference type="ARBA" id="ARBA00022989"/>
    </source>
</evidence>
<dbReference type="AlphaFoldDB" id="A0A1L9T4Z8"/>
<dbReference type="SUPFAM" id="SSF103473">
    <property type="entry name" value="MFS general substrate transporter"/>
    <property type="match status" value="1"/>
</dbReference>
<feature type="transmembrane region" description="Helical" evidence="5">
    <location>
        <begin position="432"/>
        <end position="454"/>
    </location>
</feature>
<dbReference type="GO" id="GO:0005886">
    <property type="term" value="C:plasma membrane"/>
    <property type="evidence" value="ECO:0007669"/>
    <property type="project" value="TreeGrafter"/>
</dbReference>
<evidence type="ECO:0000256" key="4">
    <source>
        <dbReference type="ARBA" id="ARBA00023136"/>
    </source>
</evidence>
<keyword evidence="3 5" id="KW-1133">Transmembrane helix</keyword>
<dbReference type="STRING" id="1036612.A0A1L9T4Z8"/>
<evidence type="ECO:0000313" key="8">
    <source>
        <dbReference type="Proteomes" id="UP000184356"/>
    </source>
</evidence>
<protein>
    <recommendedName>
        <fullName evidence="6">Major facilitator superfamily (MFS) profile domain-containing protein</fullName>
    </recommendedName>
</protein>
<evidence type="ECO:0000313" key="7">
    <source>
        <dbReference type="EMBL" id="OJJ54363.1"/>
    </source>
</evidence>
<feature type="transmembrane region" description="Helical" evidence="5">
    <location>
        <begin position="130"/>
        <end position="152"/>
    </location>
</feature>
<dbReference type="Pfam" id="PF07690">
    <property type="entry name" value="MFS_1"/>
    <property type="match status" value="1"/>
</dbReference>
<organism evidence="7 8">
    <name type="scientific">Aspergillus sydowii CBS 593.65</name>
    <dbReference type="NCBI Taxonomy" id="1036612"/>
    <lineage>
        <taxon>Eukaryota</taxon>
        <taxon>Fungi</taxon>
        <taxon>Dikarya</taxon>
        <taxon>Ascomycota</taxon>
        <taxon>Pezizomycotina</taxon>
        <taxon>Eurotiomycetes</taxon>
        <taxon>Eurotiomycetidae</taxon>
        <taxon>Eurotiales</taxon>
        <taxon>Aspergillaceae</taxon>
        <taxon>Aspergillus</taxon>
        <taxon>Aspergillus subgen. Nidulantes</taxon>
    </lineage>
</organism>
<reference evidence="8" key="1">
    <citation type="journal article" date="2017" name="Genome Biol.">
        <title>Comparative genomics reveals high biological diversity and specific adaptations in the industrially and medically important fungal genus Aspergillus.</title>
        <authorList>
            <person name="de Vries R.P."/>
            <person name="Riley R."/>
            <person name="Wiebenga A."/>
            <person name="Aguilar-Osorio G."/>
            <person name="Amillis S."/>
            <person name="Uchima C.A."/>
            <person name="Anderluh G."/>
            <person name="Asadollahi M."/>
            <person name="Askin M."/>
            <person name="Barry K."/>
            <person name="Battaglia E."/>
            <person name="Bayram O."/>
            <person name="Benocci T."/>
            <person name="Braus-Stromeyer S.A."/>
            <person name="Caldana C."/>
            <person name="Canovas D."/>
            <person name="Cerqueira G.C."/>
            <person name="Chen F."/>
            <person name="Chen W."/>
            <person name="Choi C."/>
            <person name="Clum A."/>
            <person name="Dos Santos R.A."/>
            <person name="Damasio A.R."/>
            <person name="Diallinas G."/>
            <person name="Emri T."/>
            <person name="Fekete E."/>
            <person name="Flipphi M."/>
            <person name="Freyberg S."/>
            <person name="Gallo A."/>
            <person name="Gournas C."/>
            <person name="Habgood R."/>
            <person name="Hainaut M."/>
            <person name="Harispe M.L."/>
            <person name="Henrissat B."/>
            <person name="Hilden K.S."/>
            <person name="Hope R."/>
            <person name="Hossain A."/>
            <person name="Karabika E."/>
            <person name="Karaffa L."/>
            <person name="Karanyi Z."/>
            <person name="Krasevec N."/>
            <person name="Kuo A."/>
            <person name="Kusch H."/>
            <person name="LaButti K."/>
            <person name="Lagendijk E.L."/>
            <person name="Lapidus A."/>
            <person name="Levasseur A."/>
            <person name="Lindquist E."/>
            <person name="Lipzen A."/>
            <person name="Logrieco A.F."/>
            <person name="MacCabe A."/>
            <person name="Maekelae M.R."/>
            <person name="Malavazi I."/>
            <person name="Melin P."/>
            <person name="Meyer V."/>
            <person name="Mielnichuk N."/>
            <person name="Miskei M."/>
            <person name="Molnar A.P."/>
            <person name="Mule G."/>
            <person name="Ngan C.Y."/>
            <person name="Orejas M."/>
            <person name="Orosz E."/>
            <person name="Ouedraogo J.P."/>
            <person name="Overkamp K.M."/>
            <person name="Park H.-S."/>
            <person name="Perrone G."/>
            <person name="Piumi F."/>
            <person name="Punt P.J."/>
            <person name="Ram A.F."/>
            <person name="Ramon A."/>
            <person name="Rauscher S."/>
            <person name="Record E."/>
            <person name="Riano-Pachon D.M."/>
            <person name="Robert V."/>
            <person name="Roehrig J."/>
            <person name="Ruller R."/>
            <person name="Salamov A."/>
            <person name="Salih N.S."/>
            <person name="Samson R.A."/>
            <person name="Sandor E."/>
            <person name="Sanguinetti M."/>
            <person name="Schuetze T."/>
            <person name="Sepcic K."/>
            <person name="Shelest E."/>
            <person name="Sherlock G."/>
            <person name="Sophianopoulou V."/>
            <person name="Squina F.M."/>
            <person name="Sun H."/>
            <person name="Susca A."/>
            <person name="Todd R.B."/>
            <person name="Tsang A."/>
            <person name="Unkles S.E."/>
            <person name="van de Wiele N."/>
            <person name="van Rossen-Uffink D."/>
            <person name="Oliveira J.V."/>
            <person name="Vesth T.C."/>
            <person name="Visser J."/>
            <person name="Yu J.-H."/>
            <person name="Zhou M."/>
            <person name="Andersen M.R."/>
            <person name="Archer D.B."/>
            <person name="Baker S.E."/>
            <person name="Benoit I."/>
            <person name="Brakhage A.A."/>
            <person name="Braus G.H."/>
            <person name="Fischer R."/>
            <person name="Frisvad J.C."/>
            <person name="Goldman G.H."/>
            <person name="Houbraken J."/>
            <person name="Oakley B."/>
            <person name="Pocsi I."/>
            <person name="Scazzocchio C."/>
            <person name="Seiboth B."/>
            <person name="vanKuyk P.A."/>
            <person name="Wortman J."/>
            <person name="Dyer P.S."/>
            <person name="Grigoriev I.V."/>
        </authorList>
    </citation>
    <scope>NUCLEOTIDE SEQUENCE [LARGE SCALE GENOMIC DNA]</scope>
    <source>
        <strain evidence="8">CBS 593.65</strain>
    </source>
</reference>
<dbReference type="PANTHER" id="PTHR23502">
    <property type="entry name" value="MAJOR FACILITATOR SUPERFAMILY"/>
    <property type="match status" value="1"/>
</dbReference>
<sequence>MGNGLPEGIACLFMVEGEETRHTYVEVYSRFTPIQKRGMTALLAFCGFSATMSTTSVLAAVPEIVSDFGTTATVVTISNALYLLIMGLSSCLWGPASDIFGRRKIYLCTLVLFCGFSLATALSPTIAVFFAFRAITASQGIAFLILGSSCISDIYHPSERGTSLAWFLAGSMSGYAFGPVIGGAIVTYTSWRVIFWLQTGMSGLSLISIYLFLKETLLPLNRQYRTSELRRTAPRKMVLKLWQWINPLGTVKLYGQRNLLFPILASSALVWNMYSLLTPVRYILNPRLNLANPLQSGLLFFAPGSGYLIGVQAGGRWADFVMKYWTEKRGYRRPEDRLRSSLFFLGILNPGAMVVYGWMIDHRVGGIPVPIICMFLQGFAQTASFVSLNAYMLDVMQHRSGQVSASHYMMRFAIGAAGTTVCLPLIQSIGIGWTSTISAAFLAFTAGLVCWTLVSGESWRESSSAQYTQ</sequence>
<feature type="transmembrane region" description="Helical" evidence="5">
    <location>
        <begin position="164"/>
        <end position="187"/>
    </location>
</feature>
<dbReference type="InterPro" id="IPR011701">
    <property type="entry name" value="MFS"/>
</dbReference>
<gene>
    <name evidence="7" type="ORF">ASPSYDRAFT_61639</name>
</gene>
<feature type="transmembrane region" description="Helical" evidence="5">
    <location>
        <begin position="40"/>
        <end position="61"/>
    </location>
</feature>
<keyword evidence="2 5" id="KW-0812">Transmembrane</keyword>
<feature type="transmembrane region" description="Helical" evidence="5">
    <location>
        <begin position="297"/>
        <end position="318"/>
    </location>
</feature>
<feature type="transmembrane region" description="Helical" evidence="5">
    <location>
        <begin position="408"/>
        <end position="426"/>
    </location>
</feature>
<dbReference type="InterPro" id="IPR036259">
    <property type="entry name" value="MFS_trans_sf"/>
</dbReference>
<dbReference type="GO" id="GO:0022857">
    <property type="term" value="F:transmembrane transporter activity"/>
    <property type="evidence" value="ECO:0007669"/>
    <property type="project" value="InterPro"/>
</dbReference>
<dbReference type="PANTHER" id="PTHR23502:SF64">
    <property type="entry name" value="TRANSPORTER, PUTATIVE (AFU_ORTHOLOGUE AFUA_3G11760)-RELATED"/>
    <property type="match status" value="1"/>
</dbReference>
<keyword evidence="8" id="KW-1185">Reference proteome</keyword>
<accession>A0A1L9T4Z8</accession>
<feature type="transmembrane region" description="Helical" evidence="5">
    <location>
        <begin position="338"/>
        <end position="359"/>
    </location>
</feature>
<name>A0A1L9T4Z8_9EURO</name>
<feature type="domain" description="Major facilitator superfamily (MFS) profile" evidence="6">
    <location>
        <begin position="39"/>
        <end position="458"/>
    </location>
</feature>
<dbReference type="RefSeq" id="XP_040698169.1">
    <property type="nucleotide sequence ID" value="XM_040850016.1"/>
</dbReference>
<dbReference type="InterPro" id="IPR020846">
    <property type="entry name" value="MFS_dom"/>
</dbReference>
<evidence type="ECO:0000256" key="1">
    <source>
        <dbReference type="ARBA" id="ARBA00004141"/>
    </source>
</evidence>
<comment type="subcellular location">
    <subcellularLocation>
        <location evidence="1">Membrane</location>
        <topology evidence="1">Multi-pass membrane protein</topology>
    </subcellularLocation>
</comment>
<dbReference type="EMBL" id="KV878595">
    <property type="protein sequence ID" value="OJJ54363.1"/>
    <property type="molecule type" value="Genomic_DNA"/>
</dbReference>
<feature type="transmembrane region" description="Helical" evidence="5">
    <location>
        <begin position="259"/>
        <end position="277"/>
    </location>
</feature>
<evidence type="ECO:0000259" key="6">
    <source>
        <dbReference type="PROSITE" id="PS50850"/>
    </source>
</evidence>
<dbReference type="PROSITE" id="PS50850">
    <property type="entry name" value="MFS"/>
    <property type="match status" value="1"/>
</dbReference>
<feature type="transmembrane region" description="Helical" evidence="5">
    <location>
        <begin position="73"/>
        <end position="93"/>
    </location>
</feature>
<keyword evidence="4 5" id="KW-0472">Membrane</keyword>
<proteinExistence type="predicted"/>
<dbReference type="Gene3D" id="1.20.1250.20">
    <property type="entry name" value="MFS general substrate transporter like domains"/>
    <property type="match status" value="1"/>
</dbReference>
<feature type="transmembrane region" description="Helical" evidence="5">
    <location>
        <begin position="193"/>
        <end position="213"/>
    </location>
</feature>
<dbReference type="GeneID" id="63766089"/>
<feature type="transmembrane region" description="Helical" evidence="5">
    <location>
        <begin position="105"/>
        <end position="124"/>
    </location>
</feature>
<dbReference type="OrthoDB" id="3066029at2759"/>
<evidence type="ECO:0000256" key="2">
    <source>
        <dbReference type="ARBA" id="ARBA00022692"/>
    </source>
</evidence>